<evidence type="ECO:0000313" key="1">
    <source>
        <dbReference type="EMBL" id="KAK4472545.1"/>
    </source>
</evidence>
<accession>A0AAE1ZEV0</accession>
<proteinExistence type="predicted"/>
<reference evidence="1" key="2">
    <citation type="journal article" date="2023" name="Infect Dis Poverty">
        <title>Chromosome-scale genome of the human blood fluke Schistosoma mekongi and its implications for public health.</title>
        <authorList>
            <person name="Zhou M."/>
            <person name="Xu L."/>
            <person name="Xu D."/>
            <person name="Chen W."/>
            <person name="Khan J."/>
            <person name="Hu Y."/>
            <person name="Huang H."/>
            <person name="Wei H."/>
            <person name="Zhang Y."/>
            <person name="Chusongsang P."/>
            <person name="Tanasarnprasert K."/>
            <person name="Hu X."/>
            <person name="Limpanont Y."/>
            <person name="Lv Z."/>
        </authorList>
    </citation>
    <scope>NUCLEOTIDE SEQUENCE</scope>
    <source>
        <strain evidence="1">LV_2022a</strain>
    </source>
</reference>
<dbReference type="AlphaFoldDB" id="A0AAE1ZEV0"/>
<dbReference type="Proteomes" id="UP001292079">
    <property type="component" value="Unassembled WGS sequence"/>
</dbReference>
<dbReference type="EMBL" id="JALJAT010000002">
    <property type="protein sequence ID" value="KAK4472545.1"/>
    <property type="molecule type" value="Genomic_DNA"/>
</dbReference>
<protein>
    <submittedName>
        <fullName evidence="1">Uncharacterized protein</fullName>
    </submittedName>
</protein>
<sequence length="173" mass="19937">MKSTFRLQAFYDESFLPNCRSELELNSLSDKIDFTIYNILGYDIMVCKQSVMPVHWEYKKNDSEQTSNVADANVHIKQRETDTTIRTNGYKVQNKRCYATTRGHQFTYNNHSNFLNNLSSQRKAKGKIEGLFSYPGLKLVVNKTSKTVRHTATRSKNVIPITTSLKGIHTFQT</sequence>
<gene>
    <name evidence="1" type="ORF">MN116_003788</name>
</gene>
<comment type="caution">
    <text evidence="1">The sequence shown here is derived from an EMBL/GenBank/DDBJ whole genome shotgun (WGS) entry which is preliminary data.</text>
</comment>
<keyword evidence="2" id="KW-1185">Reference proteome</keyword>
<name>A0AAE1ZEV0_SCHME</name>
<reference evidence="1" key="1">
    <citation type="submission" date="2022-04" db="EMBL/GenBank/DDBJ databases">
        <authorList>
            <person name="Xu L."/>
            <person name="Lv Z."/>
        </authorList>
    </citation>
    <scope>NUCLEOTIDE SEQUENCE</scope>
    <source>
        <strain evidence="1">LV_2022a</strain>
    </source>
</reference>
<evidence type="ECO:0000313" key="2">
    <source>
        <dbReference type="Proteomes" id="UP001292079"/>
    </source>
</evidence>
<organism evidence="1 2">
    <name type="scientific">Schistosoma mekongi</name>
    <name type="common">Parasitic worm</name>
    <dbReference type="NCBI Taxonomy" id="38744"/>
    <lineage>
        <taxon>Eukaryota</taxon>
        <taxon>Metazoa</taxon>
        <taxon>Spiralia</taxon>
        <taxon>Lophotrochozoa</taxon>
        <taxon>Platyhelminthes</taxon>
        <taxon>Trematoda</taxon>
        <taxon>Digenea</taxon>
        <taxon>Strigeidida</taxon>
        <taxon>Schistosomatoidea</taxon>
        <taxon>Schistosomatidae</taxon>
        <taxon>Schistosoma</taxon>
    </lineage>
</organism>